<evidence type="ECO:0000313" key="1">
    <source>
        <dbReference type="EMBL" id="TFK63394.1"/>
    </source>
</evidence>
<sequence length="275" mass="30366">MGTVNGERKVRIEAKRRLISVSVVRNQFLQRPTSQVPESLKLRNLAASGFRPFSLRTSQASPIDLQIRQFGPTNRPCLASHVSNEVLRHLGFKPSQSTPSRSGTSWRISIAFIKMPNGLSLSEAPVYIAERFVHLAPTRTNLLSANGCKWLQMTKIDSVPFLQEVKTTRASCSSNVQVVSACINYQCNQKAKAVDPLSVDQFKLPSSFMMRRRPALIDAGSYALDLRVKSPKITPLVVLARHHPAKRAGLSLFALDAGAVPLDSQITRTTQGPHE</sequence>
<gene>
    <name evidence="1" type="ORF">BDN72DRAFT_882118</name>
</gene>
<keyword evidence="2" id="KW-1185">Reference proteome</keyword>
<name>A0ACD3ADK5_9AGAR</name>
<evidence type="ECO:0000313" key="2">
    <source>
        <dbReference type="Proteomes" id="UP000308600"/>
    </source>
</evidence>
<proteinExistence type="predicted"/>
<protein>
    <submittedName>
        <fullName evidence="1">Uncharacterized protein</fullName>
    </submittedName>
</protein>
<accession>A0ACD3ADK5</accession>
<dbReference type="Proteomes" id="UP000308600">
    <property type="component" value="Unassembled WGS sequence"/>
</dbReference>
<dbReference type="EMBL" id="ML208524">
    <property type="protein sequence ID" value="TFK63394.1"/>
    <property type="molecule type" value="Genomic_DNA"/>
</dbReference>
<reference evidence="1 2" key="1">
    <citation type="journal article" date="2019" name="Nat. Ecol. Evol.">
        <title>Megaphylogeny resolves global patterns of mushroom evolution.</title>
        <authorList>
            <person name="Varga T."/>
            <person name="Krizsan K."/>
            <person name="Foldi C."/>
            <person name="Dima B."/>
            <person name="Sanchez-Garcia M."/>
            <person name="Sanchez-Ramirez S."/>
            <person name="Szollosi G.J."/>
            <person name="Szarkandi J.G."/>
            <person name="Papp V."/>
            <person name="Albert L."/>
            <person name="Andreopoulos W."/>
            <person name="Angelini C."/>
            <person name="Antonin V."/>
            <person name="Barry K.W."/>
            <person name="Bougher N.L."/>
            <person name="Buchanan P."/>
            <person name="Buyck B."/>
            <person name="Bense V."/>
            <person name="Catcheside P."/>
            <person name="Chovatia M."/>
            <person name="Cooper J."/>
            <person name="Damon W."/>
            <person name="Desjardin D."/>
            <person name="Finy P."/>
            <person name="Geml J."/>
            <person name="Haridas S."/>
            <person name="Hughes K."/>
            <person name="Justo A."/>
            <person name="Karasinski D."/>
            <person name="Kautmanova I."/>
            <person name="Kiss B."/>
            <person name="Kocsube S."/>
            <person name="Kotiranta H."/>
            <person name="LaButti K.M."/>
            <person name="Lechner B.E."/>
            <person name="Liimatainen K."/>
            <person name="Lipzen A."/>
            <person name="Lukacs Z."/>
            <person name="Mihaltcheva S."/>
            <person name="Morgado L.N."/>
            <person name="Niskanen T."/>
            <person name="Noordeloos M.E."/>
            <person name="Ohm R.A."/>
            <person name="Ortiz-Santana B."/>
            <person name="Ovrebo C."/>
            <person name="Racz N."/>
            <person name="Riley R."/>
            <person name="Savchenko A."/>
            <person name="Shiryaev A."/>
            <person name="Soop K."/>
            <person name="Spirin V."/>
            <person name="Szebenyi C."/>
            <person name="Tomsovsky M."/>
            <person name="Tulloss R.E."/>
            <person name="Uehling J."/>
            <person name="Grigoriev I.V."/>
            <person name="Vagvolgyi C."/>
            <person name="Papp T."/>
            <person name="Martin F.M."/>
            <person name="Miettinen O."/>
            <person name="Hibbett D.S."/>
            <person name="Nagy L.G."/>
        </authorList>
    </citation>
    <scope>NUCLEOTIDE SEQUENCE [LARGE SCALE GENOMIC DNA]</scope>
    <source>
        <strain evidence="1 2">NL-1719</strain>
    </source>
</reference>
<organism evidence="1 2">
    <name type="scientific">Pluteus cervinus</name>
    <dbReference type="NCBI Taxonomy" id="181527"/>
    <lineage>
        <taxon>Eukaryota</taxon>
        <taxon>Fungi</taxon>
        <taxon>Dikarya</taxon>
        <taxon>Basidiomycota</taxon>
        <taxon>Agaricomycotina</taxon>
        <taxon>Agaricomycetes</taxon>
        <taxon>Agaricomycetidae</taxon>
        <taxon>Agaricales</taxon>
        <taxon>Pluteineae</taxon>
        <taxon>Pluteaceae</taxon>
        <taxon>Pluteus</taxon>
    </lineage>
</organism>